<reference evidence="1 2" key="1">
    <citation type="submission" date="2015-04" db="EMBL/GenBank/DDBJ databases">
        <title>Complete genome sequence of Schizopora paradoxa KUC8140, a cosmopolitan wood degrader in East Asia.</title>
        <authorList>
            <consortium name="DOE Joint Genome Institute"/>
            <person name="Min B."/>
            <person name="Park H."/>
            <person name="Jang Y."/>
            <person name="Kim J.-J."/>
            <person name="Kim K.H."/>
            <person name="Pangilinan J."/>
            <person name="Lipzen A."/>
            <person name="Riley R."/>
            <person name="Grigoriev I.V."/>
            <person name="Spatafora J.W."/>
            <person name="Choi I.-G."/>
        </authorList>
    </citation>
    <scope>NUCLEOTIDE SEQUENCE [LARGE SCALE GENOMIC DNA]</scope>
    <source>
        <strain evidence="1 2">KUC8140</strain>
    </source>
</reference>
<evidence type="ECO:0000313" key="2">
    <source>
        <dbReference type="Proteomes" id="UP000053477"/>
    </source>
</evidence>
<dbReference type="InParanoid" id="A0A0H2RFC1"/>
<protein>
    <submittedName>
        <fullName evidence="1">Uncharacterized protein</fullName>
    </submittedName>
</protein>
<keyword evidence="2" id="KW-1185">Reference proteome</keyword>
<dbReference type="Proteomes" id="UP000053477">
    <property type="component" value="Unassembled WGS sequence"/>
</dbReference>
<organism evidence="1 2">
    <name type="scientific">Schizopora paradoxa</name>
    <dbReference type="NCBI Taxonomy" id="27342"/>
    <lineage>
        <taxon>Eukaryota</taxon>
        <taxon>Fungi</taxon>
        <taxon>Dikarya</taxon>
        <taxon>Basidiomycota</taxon>
        <taxon>Agaricomycotina</taxon>
        <taxon>Agaricomycetes</taxon>
        <taxon>Hymenochaetales</taxon>
        <taxon>Schizoporaceae</taxon>
        <taxon>Schizopora</taxon>
    </lineage>
</organism>
<dbReference type="EMBL" id="KQ086099">
    <property type="protein sequence ID" value="KLO08248.1"/>
    <property type="molecule type" value="Genomic_DNA"/>
</dbReference>
<gene>
    <name evidence="1" type="ORF">SCHPADRAFT_894014</name>
</gene>
<evidence type="ECO:0000313" key="1">
    <source>
        <dbReference type="EMBL" id="KLO08248.1"/>
    </source>
</evidence>
<name>A0A0H2RFC1_9AGAM</name>
<dbReference type="AlphaFoldDB" id="A0A0H2RFC1"/>
<sequence>MRKRDEMRWRNDALGRMDQRFLRERKSSVSSDKPTLARPSNSLRTPFYLDLIQDSEIFAAKSLWFMVVVRDMAVRVQAWTNSTRDARRRQRRRRPSSFHPKLAQDLKDFTITGDICCLSKALVDTLIRTLDGTMSLLAPYRLHIVFARLTTDSPTSNSHQVPEEITNGPCRDDGLRFDFGRRKAISTISLARSVLSAFLGLLGDFLDEYQAVKFSALRGQRHVNLNLNFKFLGLGAIQMKVKIAIYFAMQSMAMKESEIGQMQRST</sequence>
<accession>A0A0H2RFC1</accession>
<proteinExistence type="predicted"/>